<reference evidence="2 3" key="1">
    <citation type="submission" date="2016-01" db="EMBL/GenBank/DDBJ databases">
        <title>Genome sequencing of Roseivirga echinicomitans KMM 6058.</title>
        <authorList>
            <person name="Selvaratnam C."/>
            <person name="Thevarajoo S."/>
            <person name="Goh K.M."/>
            <person name="Ee R."/>
            <person name="Chan K.-G."/>
            <person name="Chong C.S."/>
        </authorList>
    </citation>
    <scope>NUCLEOTIDE SEQUENCE [LARGE SCALE GENOMIC DNA]</scope>
    <source>
        <strain evidence="2 3">KMM 6058</strain>
    </source>
</reference>
<keyword evidence="3" id="KW-1185">Reference proteome</keyword>
<evidence type="ECO:0000259" key="1">
    <source>
        <dbReference type="Pfam" id="PF12706"/>
    </source>
</evidence>
<protein>
    <recommendedName>
        <fullName evidence="1">Metallo-beta-lactamase domain-containing protein</fullName>
    </recommendedName>
</protein>
<sequence>MKIAPNSTIKIEPLLALFLFLFTACNETDNQREIPTEAPFLVVLGVAQDAGYPQAGQKQEWELIKEKSARPKNAVALGLVDPTTKQRWLFEATPDFKLQLQMLDDVSETNNYPLDGIFLTHAHIGHYTGLIHLGREVMGTSGVPVYAMPKMKTFLEENGPWSQLVDLNNIEIKTQQDSSAIQLSNSISVTPFIVPHRDEFSETVGYEIRIKGKSIIFIPDIDKWSKWNQDVIEVIQKSDMALLDASFFKNGEISGRDMSEIPHPFVEESMGLFGKLSVEDKAKVHFIHFNHTNPMNFSDSEESKLVRDKGFKIAYEGQILTF</sequence>
<name>A0A150X145_9BACT</name>
<dbReference type="EMBL" id="LRDB01000051">
    <property type="protein sequence ID" value="KYG72451.1"/>
    <property type="molecule type" value="Genomic_DNA"/>
</dbReference>
<dbReference type="Pfam" id="PF12706">
    <property type="entry name" value="Lactamase_B_2"/>
    <property type="match status" value="1"/>
</dbReference>
<evidence type="ECO:0000313" key="2">
    <source>
        <dbReference type="EMBL" id="KYG72451.1"/>
    </source>
</evidence>
<dbReference type="AlphaFoldDB" id="A0A150X145"/>
<dbReference type="PROSITE" id="PS51257">
    <property type="entry name" value="PROKAR_LIPOPROTEIN"/>
    <property type="match status" value="1"/>
</dbReference>
<dbReference type="InterPro" id="IPR036866">
    <property type="entry name" value="RibonucZ/Hydroxyglut_hydro"/>
</dbReference>
<proteinExistence type="predicted"/>
<dbReference type="SUPFAM" id="SSF56281">
    <property type="entry name" value="Metallo-hydrolase/oxidoreductase"/>
    <property type="match status" value="1"/>
</dbReference>
<dbReference type="RefSeq" id="WP_068418961.1">
    <property type="nucleotide sequence ID" value="NZ_LRDB01000051.1"/>
</dbReference>
<gene>
    <name evidence="2" type="ORF">AWN68_11875</name>
</gene>
<evidence type="ECO:0000313" key="3">
    <source>
        <dbReference type="Proteomes" id="UP000075615"/>
    </source>
</evidence>
<dbReference type="Gene3D" id="3.60.15.10">
    <property type="entry name" value="Ribonuclease Z/Hydroxyacylglutathione hydrolase-like"/>
    <property type="match status" value="1"/>
</dbReference>
<dbReference type="InterPro" id="IPR001279">
    <property type="entry name" value="Metallo-B-lactamas"/>
</dbReference>
<dbReference type="STRING" id="296218.AWN68_11875"/>
<comment type="caution">
    <text evidence="2">The sequence shown here is derived from an EMBL/GenBank/DDBJ whole genome shotgun (WGS) entry which is preliminary data.</text>
</comment>
<dbReference type="OrthoDB" id="9800940at2"/>
<dbReference type="Proteomes" id="UP000075615">
    <property type="component" value="Unassembled WGS sequence"/>
</dbReference>
<accession>A0A150X145</accession>
<feature type="domain" description="Metallo-beta-lactamase" evidence="1">
    <location>
        <begin position="87"/>
        <end position="286"/>
    </location>
</feature>
<organism evidence="2 3">
    <name type="scientific">Roseivirga echinicomitans</name>
    <dbReference type="NCBI Taxonomy" id="296218"/>
    <lineage>
        <taxon>Bacteria</taxon>
        <taxon>Pseudomonadati</taxon>
        <taxon>Bacteroidota</taxon>
        <taxon>Cytophagia</taxon>
        <taxon>Cytophagales</taxon>
        <taxon>Roseivirgaceae</taxon>
        <taxon>Roseivirga</taxon>
    </lineage>
</organism>